<keyword evidence="2" id="KW-0472">Membrane</keyword>
<comment type="caution">
    <text evidence="3">The sequence shown here is derived from an EMBL/GenBank/DDBJ whole genome shotgun (WGS) entry which is preliminary data.</text>
</comment>
<keyword evidence="2" id="KW-0812">Transmembrane</keyword>
<dbReference type="InterPro" id="IPR006461">
    <property type="entry name" value="PLAC_motif_containing"/>
</dbReference>
<evidence type="ECO:0000313" key="3">
    <source>
        <dbReference type="EMBL" id="GCB79596.1"/>
    </source>
</evidence>
<evidence type="ECO:0000313" key="4">
    <source>
        <dbReference type="Proteomes" id="UP000288216"/>
    </source>
</evidence>
<protein>
    <recommendedName>
        <fullName evidence="5">Placenta-specific gene 8 protein</fullName>
    </recommendedName>
</protein>
<proteinExistence type="inferred from homology"/>
<gene>
    <name evidence="3" type="ORF">scyTo_0018773</name>
</gene>
<evidence type="ECO:0000256" key="1">
    <source>
        <dbReference type="ARBA" id="ARBA00009024"/>
    </source>
</evidence>
<dbReference type="STRING" id="75743.A0A401Q2K7"/>
<name>A0A401Q2K7_SCYTO</name>
<dbReference type="Pfam" id="PF04749">
    <property type="entry name" value="PLAC8"/>
    <property type="match status" value="1"/>
</dbReference>
<sequence length="122" mass="13578">MVIINQPMSSAKREWTTGLCNCFADCGICLCGTFCTLCLGCQIAGSMNECCLCGTSMAMRTLVRTKYNISGSLCNDYWASFFCLPSFGITFICQILANTKLRLMDRTTEANIQKSHQRQIKI</sequence>
<dbReference type="Proteomes" id="UP000288216">
    <property type="component" value="Unassembled WGS sequence"/>
</dbReference>
<keyword evidence="2" id="KW-1133">Transmembrane helix</keyword>
<dbReference type="PANTHER" id="PTHR15907">
    <property type="entry name" value="DUF614 FAMILY PROTEIN-RELATED"/>
    <property type="match status" value="1"/>
</dbReference>
<comment type="similarity">
    <text evidence="1">Belongs to the cornifelin family.</text>
</comment>
<feature type="transmembrane region" description="Helical" evidence="2">
    <location>
        <begin position="77"/>
        <end position="97"/>
    </location>
</feature>
<reference evidence="3 4" key="1">
    <citation type="journal article" date="2018" name="Nat. Ecol. Evol.">
        <title>Shark genomes provide insights into elasmobranch evolution and the origin of vertebrates.</title>
        <authorList>
            <person name="Hara Y"/>
            <person name="Yamaguchi K"/>
            <person name="Onimaru K"/>
            <person name="Kadota M"/>
            <person name="Koyanagi M"/>
            <person name="Keeley SD"/>
            <person name="Tatsumi K"/>
            <person name="Tanaka K"/>
            <person name="Motone F"/>
            <person name="Kageyama Y"/>
            <person name="Nozu R"/>
            <person name="Adachi N"/>
            <person name="Nishimura O"/>
            <person name="Nakagawa R"/>
            <person name="Tanegashima C"/>
            <person name="Kiyatake I"/>
            <person name="Matsumoto R"/>
            <person name="Murakumo K"/>
            <person name="Nishida K"/>
            <person name="Terakita A"/>
            <person name="Kuratani S"/>
            <person name="Sato K"/>
            <person name="Hyodo S Kuraku.S."/>
        </authorList>
    </citation>
    <scope>NUCLEOTIDE SEQUENCE [LARGE SCALE GENOMIC DNA]</scope>
</reference>
<evidence type="ECO:0000256" key="2">
    <source>
        <dbReference type="SAM" id="Phobius"/>
    </source>
</evidence>
<dbReference type="AlphaFoldDB" id="A0A401Q2K7"/>
<dbReference type="NCBIfam" id="TIGR01571">
    <property type="entry name" value="A_thal_Cys_rich"/>
    <property type="match status" value="1"/>
</dbReference>
<evidence type="ECO:0008006" key="5">
    <source>
        <dbReference type="Google" id="ProtNLM"/>
    </source>
</evidence>
<keyword evidence="4" id="KW-1185">Reference proteome</keyword>
<dbReference type="EMBL" id="BFAA01013391">
    <property type="protein sequence ID" value="GCB79596.1"/>
    <property type="molecule type" value="Genomic_DNA"/>
</dbReference>
<organism evidence="3 4">
    <name type="scientific">Scyliorhinus torazame</name>
    <name type="common">Cloudy catshark</name>
    <name type="synonym">Catulus torazame</name>
    <dbReference type="NCBI Taxonomy" id="75743"/>
    <lineage>
        <taxon>Eukaryota</taxon>
        <taxon>Metazoa</taxon>
        <taxon>Chordata</taxon>
        <taxon>Craniata</taxon>
        <taxon>Vertebrata</taxon>
        <taxon>Chondrichthyes</taxon>
        <taxon>Elasmobranchii</taxon>
        <taxon>Galeomorphii</taxon>
        <taxon>Galeoidea</taxon>
        <taxon>Carcharhiniformes</taxon>
        <taxon>Scyliorhinidae</taxon>
        <taxon>Scyliorhinus</taxon>
    </lineage>
</organism>
<dbReference type="OrthoDB" id="1045822at2759"/>
<accession>A0A401Q2K7</accession>